<dbReference type="EMBL" id="CP042913">
    <property type="protein sequence ID" value="QEG35185.1"/>
    <property type="molecule type" value="Genomic_DNA"/>
</dbReference>
<sequence length="141" mass="16036">MSCFLERLNWKNRELLLQSKLNVAANSFAVCLLGMFQCRPRSRIVGTGTGPSRHRRDVVPIRLGAASPHFLKKLSRREVWIFDGCPVECSLGVFNVLQEHVDMHNRLHDLVVKKNALLRSNEEQDALIEAFLQQVASQKQG</sequence>
<accession>A0A5B9QC79</accession>
<keyword evidence="2" id="KW-1185">Reference proteome</keyword>
<dbReference type="Proteomes" id="UP000323917">
    <property type="component" value="Chromosome"/>
</dbReference>
<gene>
    <name evidence="1" type="ORF">Pr1d_24790</name>
</gene>
<name>A0A5B9QC79_9BACT</name>
<dbReference type="KEGG" id="bgok:Pr1d_24790"/>
<proteinExistence type="predicted"/>
<evidence type="ECO:0000313" key="2">
    <source>
        <dbReference type="Proteomes" id="UP000323917"/>
    </source>
</evidence>
<organism evidence="1 2">
    <name type="scientific">Bythopirellula goksoeyrii</name>
    <dbReference type="NCBI Taxonomy" id="1400387"/>
    <lineage>
        <taxon>Bacteria</taxon>
        <taxon>Pseudomonadati</taxon>
        <taxon>Planctomycetota</taxon>
        <taxon>Planctomycetia</taxon>
        <taxon>Pirellulales</taxon>
        <taxon>Lacipirellulaceae</taxon>
        <taxon>Bythopirellula</taxon>
    </lineage>
</organism>
<evidence type="ECO:0008006" key="3">
    <source>
        <dbReference type="Google" id="ProtNLM"/>
    </source>
</evidence>
<dbReference type="AlphaFoldDB" id="A0A5B9QC79"/>
<reference evidence="1 2" key="1">
    <citation type="submission" date="2019-08" db="EMBL/GenBank/DDBJ databases">
        <title>Deep-cultivation of Planctomycetes and their phenomic and genomic characterization uncovers novel biology.</title>
        <authorList>
            <person name="Wiegand S."/>
            <person name="Jogler M."/>
            <person name="Boedeker C."/>
            <person name="Pinto D."/>
            <person name="Vollmers J."/>
            <person name="Rivas-Marin E."/>
            <person name="Kohn T."/>
            <person name="Peeters S.H."/>
            <person name="Heuer A."/>
            <person name="Rast P."/>
            <person name="Oberbeckmann S."/>
            <person name="Bunk B."/>
            <person name="Jeske O."/>
            <person name="Meyerdierks A."/>
            <person name="Storesund J.E."/>
            <person name="Kallscheuer N."/>
            <person name="Luecker S."/>
            <person name="Lage O.M."/>
            <person name="Pohl T."/>
            <person name="Merkel B.J."/>
            <person name="Hornburger P."/>
            <person name="Mueller R.-W."/>
            <person name="Bruemmer F."/>
            <person name="Labrenz M."/>
            <person name="Spormann A.M."/>
            <person name="Op den Camp H."/>
            <person name="Overmann J."/>
            <person name="Amann R."/>
            <person name="Jetten M.S.M."/>
            <person name="Mascher T."/>
            <person name="Medema M.H."/>
            <person name="Devos D.P."/>
            <person name="Kaster A.-K."/>
            <person name="Ovreas L."/>
            <person name="Rohde M."/>
            <person name="Galperin M.Y."/>
            <person name="Jogler C."/>
        </authorList>
    </citation>
    <scope>NUCLEOTIDE SEQUENCE [LARGE SCALE GENOMIC DNA]</scope>
    <source>
        <strain evidence="1 2">Pr1d</strain>
    </source>
</reference>
<protein>
    <recommendedName>
        <fullName evidence="3">DGC domain protein</fullName>
    </recommendedName>
</protein>
<evidence type="ECO:0000313" key="1">
    <source>
        <dbReference type="EMBL" id="QEG35185.1"/>
    </source>
</evidence>